<accession>A0ABP9I7Z8</accession>
<dbReference type="EMBL" id="BAABIL010000514">
    <property type="protein sequence ID" value="GAA4990915.1"/>
    <property type="molecule type" value="Genomic_DNA"/>
</dbReference>
<sequence>MSARGGGPGRRGRAGAAPRAAARHALLDRSLAFALEGYGFTSRRVRRWGGDAVETRLLGLRTLLVLGEEAARVLYDGARFTRRGAMPRLVRTTLLGTGGVQGLDGAAHHARKAVLLSLLGPDRAPGLAEGFVARWRAALPRWERAGRVVLLDEAAELLCRTVCAWAGVPLPEEDVARRTRQLRQLFEAPGDPRLGYPRARLARLRAQAWVAGLVDAVREGTLRPGEGTALHVLATHREADGGLLDRRTAAVELLNVLRPTVAISRYVVFAALALHEHPRWREELRQRDDDVLPFVHEVRRYHPFFPVVAARVREPFTWRGLRLPRGRRVVLDVHGTDHDPRSWEDPAAFRPERFRGGVPSAFAFVPQGGGDHATGHRCAGEWVTVEVVAAAVRLLAREVEYEVPEQDLTVSTRRMPTGPRSGFVLEGVRAPVQERR</sequence>
<dbReference type="Proteomes" id="UP001501195">
    <property type="component" value="Unassembled WGS sequence"/>
</dbReference>
<dbReference type="PANTHER" id="PTHR46696:SF1">
    <property type="entry name" value="CYTOCHROME P450 YJIB-RELATED"/>
    <property type="match status" value="1"/>
</dbReference>
<protein>
    <submittedName>
        <fullName evidence="2">Fatty-acid peroxygenase</fullName>
    </submittedName>
</protein>
<dbReference type="CDD" id="cd11067">
    <property type="entry name" value="CYP152"/>
    <property type="match status" value="1"/>
</dbReference>
<dbReference type="InterPro" id="IPR001128">
    <property type="entry name" value="Cyt_P450"/>
</dbReference>
<dbReference type="Gene3D" id="1.10.630.10">
    <property type="entry name" value="Cytochrome P450"/>
    <property type="match status" value="1"/>
</dbReference>
<gene>
    <name evidence="2" type="primary">cypC</name>
    <name evidence="2" type="ORF">GCM10023225_29730</name>
</gene>
<name>A0ABP9I7Z8_9ACTN</name>
<dbReference type="RefSeq" id="WP_345713470.1">
    <property type="nucleotide sequence ID" value="NZ_BAABIL010000514.1"/>
</dbReference>
<reference evidence="3" key="1">
    <citation type="journal article" date="2019" name="Int. J. Syst. Evol. Microbiol.">
        <title>The Global Catalogue of Microorganisms (GCM) 10K type strain sequencing project: providing services to taxonomists for standard genome sequencing and annotation.</title>
        <authorList>
            <consortium name="The Broad Institute Genomics Platform"/>
            <consortium name="The Broad Institute Genome Sequencing Center for Infectious Disease"/>
            <person name="Wu L."/>
            <person name="Ma J."/>
        </authorList>
    </citation>
    <scope>NUCLEOTIDE SEQUENCE [LARGE SCALE GENOMIC DNA]</scope>
    <source>
        <strain evidence="3">JCM 18126</strain>
    </source>
</reference>
<evidence type="ECO:0000313" key="2">
    <source>
        <dbReference type="EMBL" id="GAA4990915.1"/>
    </source>
</evidence>
<proteinExistence type="inferred from homology"/>
<organism evidence="2 3">
    <name type="scientific">Kineococcus glutinatus</name>
    <dbReference type="NCBI Taxonomy" id="1070872"/>
    <lineage>
        <taxon>Bacteria</taxon>
        <taxon>Bacillati</taxon>
        <taxon>Actinomycetota</taxon>
        <taxon>Actinomycetes</taxon>
        <taxon>Kineosporiales</taxon>
        <taxon>Kineosporiaceae</taxon>
        <taxon>Kineococcus</taxon>
    </lineage>
</organism>
<dbReference type="InterPro" id="IPR036396">
    <property type="entry name" value="Cyt_P450_sf"/>
</dbReference>
<keyword evidence="3" id="KW-1185">Reference proteome</keyword>
<evidence type="ECO:0000256" key="1">
    <source>
        <dbReference type="ARBA" id="ARBA00010617"/>
    </source>
</evidence>
<evidence type="ECO:0000313" key="3">
    <source>
        <dbReference type="Proteomes" id="UP001501195"/>
    </source>
</evidence>
<dbReference type="Pfam" id="PF00067">
    <property type="entry name" value="p450"/>
    <property type="match status" value="1"/>
</dbReference>
<dbReference type="PANTHER" id="PTHR46696">
    <property type="entry name" value="P450, PUTATIVE (EUROFUNG)-RELATED"/>
    <property type="match status" value="1"/>
</dbReference>
<dbReference type="SUPFAM" id="SSF48264">
    <property type="entry name" value="Cytochrome P450"/>
    <property type="match status" value="1"/>
</dbReference>
<comment type="caution">
    <text evidence="2">The sequence shown here is derived from an EMBL/GenBank/DDBJ whole genome shotgun (WGS) entry which is preliminary data.</text>
</comment>
<comment type="similarity">
    <text evidence="1">Belongs to the cytochrome P450 family.</text>
</comment>